<protein>
    <recommendedName>
        <fullName evidence="2">LDB19 N-terminal domain-containing protein</fullName>
    </recommendedName>
</protein>
<dbReference type="InterPro" id="IPR024391">
    <property type="entry name" value="LDB19_N"/>
</dbReference>
<evidence type="ECO:0000259" key="2">
    <source>
        <dbReference type="Pfam" id="PF13002"/>
    </source>
</evidence>
<gene>
    <name evidence="3" type="ORF">OGAPHI_001599</name>
</gene>
<sequence>MPSFTKLFSGISNAVKQEPSQQGFHPHTDPYHKPNLNKTNPFAGLQISIQIESPPLMLYGLPENRSSAIFSGLLVLDVFPNENSAASGGVALVPSNSIRSVNSLNTVGTVSKADYVEVRDVQLSFIQIIDYGRPFEASSSTMDSCADCRRKTTELAKWDVLSRPSNFAKGSSHAFPFSHLVPGTVPATAVLSNVTCSIRYELICKTTFVNTKGKLDEINLGLPVMIRRSLTRGQDRNSLRVFPPTDVTATAVIPNVAYPKSVFPVEIRMDNVCSAERRWRMRKLNWKLEESVKVRVNHCDAHKSKYASIVEHTKRSHKGRKVYKNCGGPGKPVYNYTFENPRRREVTEENEVPTETADQTASNDVTPSASHDLAPVASSWSVASGAENIVPQISNQIAPQMTPSLSASMSNDPHPTPAETETPMYVEEIRVIKSGELKSGWKSDFSNKGRIEIVADISLMELISMGLNASLSNLSAINSQNCESPIFKLEPESGVNCACDIEDYEAGIFVHHNLVLEVIVAEEMMHNTNAQPNRATASPTPSSAYLSAITSMNTSPVQTGTSSQNSTNSSATHHSTASKHNDGGTGPDHVSGNRSDPYNHRTGIPTGVARVLRMQFRLVLMERPGLGMSWDDEVPPTYNAVGALSPPAYNNMEPSLSQQSLVIPLDSTDQLNEIVLPEPASLR</sequence>
<dbReference type="RefSeq" id="XP_046063741.1">
    <property type="nucleotide sequence ID" value="XM_046202379.1"/>
</dbReference>
<feature type="domain" description="LDB19 N-terminal" evidence="2">
    <location>
        <begin position="121"/>
        <end position="305"/>
    </location>
</feature>
<reference evidence="3" key="2">
    <citation type="submission" date="2021-01" db="EMBL/GenBank/DDBJ databases">
        <authorList>
            <person name="Schikora-Tamarit M.A."/>
        </authorList>
    </citation>
    <scope>NUCLEOTIDE SEQUENCE</scope>
    <source>
        <strain evidence="3">CBS6075</strain>
    </source>
</reference>
<evidence type="ECO:0000313" key="4">
    <source>
        <dbReference type="Proteomes" id="UP000769157"/>
    </source>
</evidence>
<accession>A0A9P8PC14</accession>
<feature type="compositionally biased region" description="Low complexity" evidence="1">
    <location>
        <begin position="558"/>
        <end position="575"/>
    </location>
</feature>
<feature type="region of interest" description="Disordered" evidence="1">
    <location>
        <begin position="17"/>
        <end position="37"/>
    </location>
</feature>
<feature type="region of interest" description="Disordered" evidence="1">
    <location>
        <begin position="334"/>
        <end position="372"/>
    </location>
</feature>
<feature type="compositionally biased region" description="Polar residues" evidence="1">
    <location>
        <begin position="357"/>
        <end position="369"/>
    </location>
</feature>
<dbReference type="Pfam" id="PF13002">
    <property type="entry name" value="LDB19"/>
    <property type="match status" value="1"/>
</dbReference>
<organism evidence="3 4">
    <name type="scientific">Ogataea philodendri</name>
    <dbReference type="NCBI Taxonomy" id="1378263"/>
    <lineage>
        <taxon>Eukaryota</taxon>
        <taxon>Fungi</taxon>
        <taxon>Dikarya</taxon>
        <taxon>Ascomycota</taxon>
        <taxon>Saccharomycotina</taxon>
        <taxon>Pichiomycetes</taxon>
        <taxon>Pichiales</taxon>
        <taxon>Pichiaceae</taxon>
        <taxon>Ogataea</taxon>
    </lineage>
</organism>
<proteinExistence type="predicted"/>
<dbReference type="OrthoDB" id="3832628at2759"/>
<keyword evidence="4" id="KW-1185">Reference proteome</keyword>
<feature type="region of interest" description="Disordered" evidence="1">
    <location>
        <begin position="554"/>
        <end position="604"/>
    </location>
</feature>
<name>A0A9P8PC14_9ASCO</name>
<dbReference type="Proteomes" id="UP000769157">
    <property type="component" value="Unassembled WGS sequence"/>
</dbReference>
<evidence type="ECO:0000256" key="1">
    <source>
        <dbReference type="SAM" id="MobiDB-lite"/>
    </source>
</evidence>
<dbReference type="EMBL" id="JAEUBE010000137">
    <property type="protein sequence ID" value="KAH3669478.1"/>
    <property type="molecule type" value="Genomic_DNA"/>
</dbReference>
<dbReference type="AlphaFoldDB" id="A0A9P8PC14"/>
<reference evidence="3" key="1">
    <citation type="journal article" date="2021" name="Open Biol.">
        <title>Shared evolutionary footprints suggest mitochondrial oxidative damage underlies multiple complex I losses in fungi.</title>
        <authorList>
            <person name="Schikora-Tamarit M.A."/>
            <person name="Marcet-Houben M."/>
            <person name="Nosek J."/>
            <person name="Gabaldon T."/>
        </authorList>
    </citation>
    <scope>NUCLEOTIDE SEQUENCE</scope>
    <source>
        <strain evidence="3">CBS6075</strain>
    </source>
</reference>
<comment type="caution">
    <text evidence="3">The sequence shown here is derived from an EMBL/GenBank/DDBJ whole genome shotgun (WGS) entry which is preliminary data.</text>
</comment>
<dbReference type="GeneID" id="70233567"/>
<evidence type="ECO:0000313" key="3">
    <source>
        <dbReference type="EMBL" id="KAH3669478.1"/>
    </source>
</evidence>